<dbReference type="EMBL" id="CAMXCT010000224">
    <property type="protein sequence ID" value="CAI3975755.1"/>
    <property type="molecule type" value="Genomic_DNA"/>
</dbReference>
<dbReference type="EMBL" id="CAMXCT020000224">
    <property type="protein sequence ID" value="CAL1129130.1"/>
    <property type="molecule type" value="Genomic_DNA"/>
</dbReference>
<keyword evidence="2" id="KW-1133">Transmembrane helix</keyword>
<dbReference type="Proteomes" id="UP001152797">
    <property type="component" value="Unassembled WGS sequence"/>
</dbReference>
<feature type="region of interest" description="Disordered" evidence="1">
    <location>
        <begin position="452"/>
        <end position="518"/>
    </location>
</feature>
<keyword evidence="5" id="KW-1185">Reference proteome</keyword>
<comment type="caution">
    <text evidence="3">The sequence shown here is derived from an EMBL/GenBank/DDBJ whole genome shotgun (WGS) entry which is preliminary data.</text>
</comment>
<feature type="transmembrane region" description="Helical" evidence="2">
    <location>
        <begin position="9"/>
        <end position="31"/>
    </location>
</feature>
<feature type="compositionally biased region" description="Basic residues" evidence="1">
    <location>
        <begin position="453"/>
        <end position="464"/>
    </location>
</feature>
<reference evidence="4 5" key="2">
    <citation type="submission" date="2024-05" db="EMBL/GenBank/DDBJ databases">
        <authorList>
            <person name="Chen Y."/>
            <person name="Shah S."/>
            <person name="Dougan E. K."/>
            <person name="Thang M."/>
            <person name="Chan C."/>
        </authorList>
    </citation>
    <scope>NUCLEOTIDE SEQUENCE [LARGE SCALE GENOMIC DNA]</scope>
</reference>
<keyword evidence="2" id="KW-0812">Transmembrane</keyword>
<sequence length="518" mass="56830">MVVKRRDSVVFNLASMGAPKVLLGIVLLLGWTSNVDLNPKYTMVEYFAGKAHVSNVFNNSPGHRVASYEINDSRSMDFLSAPGFVLAIVLALQSCAGALHLMAPVCGSWTRISRGSSLRSSINCFGDMTREFVATANCMISRLAILMLVSLAVHAVFLCDLFAMPKAAGLFVPGCPERVPLASPCAPTPDAETMRKNYQGDQLAEIFKKEGHSFSAMEVKVKQLVMDEEKNEVLGGWHTDISLKKLGWTESMIGHAKQWAMARNLCRKNEVHGEDEFKIPTDSNYSFTNTRRKEAEGSGTMEVEDPNGTLLEFGDLSAEQAMLRGSNGEATNSVAAQSAAAAKLASLPMVHQNQDPYCYISQYIDEMGKKMDKIDEQKVYLPHSTSTNLPRMLKQLANDRTNYFDVFDKLVKFQEASCGILAPTEAQKSELRDIYVECTKMDVRVNNMMSRARALKSSKPKAKAKSSASKPLTPAPKRKVSSKRPAPVEPVAPDGEEPSVSTSRPSKKAKKAKATAKK</sequence>
<feature type="transmembrane region" description="Helical" evidence="2">
    <location>
        <begin position="84"/>
        <end position="109"/>
    </location>
</feature>
<accession>A0A9P1FIF2</accession>
<organism evidence="3">
    <name type="scientific">Cladocopium goreaui</name>
    <dbReference type="NCBI Taxonomy" id="2562237"/>
    <lineage>
        <taxon>Eukaryota</taxon>
        <taxon>Sar</taxon>
        <taxon>Alveolata</taxon>
        <taxon>Dinophyceae</taxon>
        <taxon>Suessiales</taxon>
        <taxon>Symbiodiniaceae</taxon>
        <taxon>Cladocopium</taxon>
    </lineage>
</organism>
<dbReference type="EMBL" id="CAMXCT030000224">
    <property type="protein sequence ID" value="CAL4763067.1"/>
    <property type="molecule type" value="Genomic_DNA"/>
</dbReference>
<feature type="transmembrane region" description="Helical" evidence="2">
    <location>
        <begin position="143"/>
        <end position="164"/>
    </location>
</feature>
<reference evidence="3" key="1">
    <citation type="submission" date="2022-10" db="EMBL/GenBank/DDBJ databases">
        <authorList>
            <person name="Chen Y."/>
            <person name="Dougan E. K."/>
            <person name="Chan C."/>
            <person name="Rhodes N."/>
            <person name="Thang M."/>
        </authorList>
    </citation>
    <scope>NUCLEOTIDE SEQUENCE</scope>
</reference>
<protein>
    <submittedName>
        <fullName evidence="3">Uncharacterized protein</fullName>
    </submittedName>
</protein>
<dbReference type="AlphaFoldDB" id="A0A9P1FIF2"/>
<feature type="compositionally biased region" description="Basic residues" evidence="1">
    <location>
        <begin position="505"/>
        <end position="518"/>
    </location>
</feature>
<evidence type="ECO:0000256" key="1">
    <source>
        <dbReference type="SAM" id="MobiDB-lite"/>
    </source>
</evidence>
<dbReference type="OrthoDB" id="427384at2759"/>
<evidence type="ECO:0000313" key="5">
    <source>
        <dbReference type="Proteomes" id="UP001152797"/>
    </source>
</evidence>
<evidence type="ECO:0000313" key="3">
    <source>
        <dbReference type="EMBL" id="CAI3975755.1"/>
    </source>
</evidence>
<keyword evidence="2" id="KW-0472">Membrane</keyword>
<evidence type="ECO:0000256" key="2">
    <source>
        <dbReference type="SAM" id="Phobius"/>
    </source>
</evidence>
<gene>
    <name evidence="3" type="ORF">C1SCF055_LOCUS4037</name>
</gene>
<proteinExistence type="predicted"/>
<evidence type="ECO:0000313" key="4">
    <source>
        <dbReference type="EMBL" id="CAL4763067.1"/>
    </source>
</evidence>
<name>A0A9P1FIF2_9DINO</name>